<name>A0AAD6YAX6_9AGAR</name>
<feature type="non-terminal residue" evidence="1">
    <location>
        <position position="1"/>
    </location>
</feature>
<gene>
    <name evidence="1" type="ORF">GGX14DRAFT_306365</name>
</gene>
<evidence type="ECO:0000313" key="1">
    <source>
        <dbReference type="EMBL" id="KAJ7206519.1"/>
    </source>
</evidence>
<evidence type="ECO:0000313" key="2">
    <source>
        <dbReference type="Proteomes" id="UP001219525"/>
    </source>
</evidence>
<comment type="caution">
    <text evidence="1">The sequence shown here is derived from an EMBL/GenBank/DDBJ whole genome shotgun (WGS) entry which is preliminary data.</text>
</comment>
<reference evidence="1" key="1">
    <citation type="submission" date="2023-03" db="EMBL/GenBank/DDBJ databases">
        <title>Massive genome expansion in bonnet fungi (Mycena s.s.) driven by repeated elements and novel gene families across ecological guilds.</title>
        <authorList>
            <consortium name="Lawrence Berkeley National Laboratory"/>
            <person name="Harder C.B."/>
            <person name="Miyauchi S."/>
            <person name="Viragh M."/>
            <person name="Kuo A."/>
            <person name="Thoen E."/>
            <person name="Andreopoulos B."/>
            <person name="Lu D."/>
            <person name="Skrede I."/>
            <person name="Drula E."/>
            <person name="Henrissat B."/>
            <person name="Morin E."/>
            <person name="Kohler A."/>
            <person name="Barry K."/>
            <person name="LaButti K."/>
            <person name="Morin E."/>
            <person name="Salamov A."/>
            <person name="Lipzen A."/>
            <person name="Mereny Z."/>
            <person name="Hegedus B."/>
            <person name="Baldrian P."/>
            <person name="Stursova M."/>
            <person name="Weitz H."/>
            <person name="Taylor A."/>
            <person name="Grigoriev I.V."/>
            <person name="Nagy L.G."/>
            <person name="Martin F."/>
            <person name="Kauserud H."/>
        </authorList>
    </citation>
    <scope>NUCLEOTIDE SEQUENCE</scope>
    <source>
        <strain evidence="1">9144</strain>
    </source>
</reference>
<keyword evidence="2" id="KW-1185">Reference proteome</keyword>
<protein>
    <submittedName>
        <fullName evidence="1">Uncharacterized protein</fullName>
    </submittedName>
</protein>
<proteinExistence type="predicted"/>
<organism evidence="1 2">
    <name type="scientific">Mycena pura</name>
    <dbReference type="NCBI Taxonomy" id="153505"/>
    <lineage>
        <taxon>Eukaryota</taxon>
        <taxon>Fungi</taxon>
        <taxon>Dikarya</taxon>
        <taxon>Basidiomycota</taxon>
        <taxon>Agaricomycotina</taxon>
        <taxon>Agaricomycetes</taxon>
        <taxon>Agaricomycetidae</taxon>
        <taxon>Agaricales</taxon>
        <taxon>Marasmiineae</taxon>
        <taxon>Mycenaceae</taxon>
        <taxon>Mycena</taxon>
    </lineage>
</organism>
<feature type="non-terminal residue" evidence="1">
    <location>
        <position position="102"/>
    </location>
</feature>
<dbReference type="AlphaFoldDB" id="A0AAD6YAX6"/>
<dbReference type="EMBL" id="JARJCW010000039">
    <property type="protein sequence ID" value="KAJ7206519.1"/>
    <property type="molecule type" value="Genomic_DNA"/>
</dbReference>
<sequence>FIGYLKQYWMSGHIQKMWLAAGFEPSRSIFEQSDTTMLIESFHHVLKGKFLDGKRNRRLDQLLSKLVTGVLPYYALKQCRQDIGFEGDDLEVQKRRDICARA</sequence>
<accession>A0AAD6YAX6</accession>
<dbReference type="Proteomes" id="UP001219525">
    <property type="component" value="Unassembled WGS sequence"/>
</dbReference>